<dbReference type="Proteomes" id="UP000187209">
    <property type="component" value="Unassembled WGS sequence"/>
</dbReference>
<gene>
    <name evidence="2" type="ORF">SteCoe_18350</name>
</gene>
<dbReference type="SUPFAM" id="SSF82185">
    <property type="entry name" value="Histone H3 K4-specific methyltransferase SET7/9 N-terminal domain"/>
    <property type="match status" value="2"/>
</dbReference>
<protein>
    <recommendedName>
        <fullName evidence="4">MORN repeat protein</fullName>
    </recommendedName>
</protein>
<comment type="caution">
    <text evidence="2">The sequence shown here is derived from an EMBL/GenBank/DDBJ whole genome shotgun (WGS) entry which is preliminary data.</text>
</comment>
<accession>A0A1R2BWN6</accession>
<evidence type="ECO:0008006" key="4">
    <source>
        <dbReference type="Google" id="ProtNLM"/>
    </source>
</evidence>
<evidence type="ECO:0000313" key="2">
    <source>
        <dbReference type="EMBL" id="OMJ81233.1"/>
    </source>
</evidence>
<proteinExistence type="predicted"/>
<dbReference type="Pfam" id="PF02493">
    <property type="entry name" value="MORN"/>
    <property type="match status" value="10"/>
</dbReference>
<dbReference type="PANTHER" id="PTHR23084:SF179">
    <property type="entry name" value="OS10G0565000 PROTEIN"/>
    <property type="match status" value="1"/>
</dbReference>
<dbReference type="PROSITE" id="PS50096">
    <property type="entry name" value="IQ"/>
    <property type="match status" value="1"/>
</dbReference>
<dbReference type="PANTHER" id="PTHR23084">
    <property type="entry name" value="PHOSPHATIDYLINOSITOL-4-PHOSPHATE 5-KINASE RELATED"/>
    <property type="match status" value="1"/>
</dbReference>
<dbReference type="EMBL" id="MPUH01000388">
    <property type="protein sequence ID" value="OMJ81233.1"/>
    <property type="molecule type" value="Genomic_DNA"/>
</dbReference>
<dbReference type="InterPro" id="IPR003409">
    <property type="entry name" value="MORN"/>
</dbReference>
<organism evidence="2 3">
    <name type="scientific">Stentor coeruleus</name>
    <dbReference type="NCBI Taxonomy" id="5963"/>
    <lineage>
        <taxon>Eukaryota</taxon>
        <taxon>Sar</taxon>
        <taxon>Alveolata</taxon>
        <taxon>Ciliophora</taxon>
        <taxon>Postciliodesmatophora</taxon>
        <taxon>Heterotrichea</taxon>
        <taxon>Heterotrichida</taxon>
        <taxon>Stentoridae</taxon>
        <taxon>Stentor</taxon>
    </lineage>
</organism>
<name>A0A1R2BWN6_9CILI</name>
<keyword evidence="1" id="KW-0677">Repeat</keyword>
<dbReference type="Gene3D" id="2.20.110.10">
    <property type="entry name" value="Histone H3 K4-specific methyltransferase SET7/9 N-terminal domain"/>
    <property type="match status" value="4"/>
</dbReference>
<dbReference type="AlphaFoldDB" id="A0A1R2BWN6"/>
<dbReference type="OrthoDB" id="311018at2759"/>
<sequence length="331" mass="38108">MGNCNCINNIDEQHHLNFLDQPVKQENEQIECPGMEITMNNCEQAIQGLIRGYLTRKKFKSKKSSPQSTNETVDVKKYLPESIIGILDTMKEIDTLIDGEVVKTDDDTYYIGQWKNKKITGTGHVIQKNAYYHGDLKDGIMNGKGMLVNHNGNWYIGSFSNGKYHGYGEFFIKESNYKYEGDWEYGKQKGNGIEKWQDGATCKAEFIDGVKCGLGEFAWADGSRYKGEFHMNHIEGIGHYKWPDNREYKGQWQNSKMHGKGVFEWPDGRIYEGDYVNDKKEGNGVFTWDNGKKYDGQWKDGKQHGIGVLYEPGKKTKKGEWKNGKRIKWIE</sequence>
<keyword evidence="3" id="KW-1185">Reference proteome</keyword>
<reference evidence="2 3" key="1">
    <citation type="submission" date="2016-11" db="EMBL/GenBank/DDBJ databases">
        <title>The macronuclear genome of Stentor coeruleus: a giant cell with tiny introns.</title>
        <authorList>
            <person name="Slabodnick M."/>
            <person name="Ruby J.G."/>
            <person name="Reiff S.B."/>
            <person name="Swart E.C."/>
            <person name="Gosai S."/>
            <person name="Prabakaran S."/>
            <person name="Witkowska E."/>
            <person name="Larue G.E."/>
            <person name="Fisher S."/>
            <person name="Freeman R.M."/>
            <person name="Gunawardena J."/>
            <person name="Chu W."/>
            <person name="Stover N.A."/>
            <person name="Gregory B.D."/>
            <person name="Nowacki M."/>
            <person name="Derisi J."/>
            <person name="Roy S.W."/>
            <person name="Marshall W.F."/>
            <person name="Sood P."/>
        </authorList>
    </citation>
    <scope>NUCLEOTIDE SEQUENCE [LARGE SCALE GENOMIC DNA]</scope>
    <source>
        <strain evidence="2">WM001</strain>
    </source>
</reference>
<evidence type="ECO:0000256" key="1">
    <source>
        <dbReference type="ARBA" id="ARBA00022737"/>
    </source>
</evidence>
<evidence type="ECO:0000313" key="3">
    <source>
        <dbReference type="Proteomes" id="UP000187209"/>
    </source>
</evidence>
<dbReference type="SMART" id="SM00698">
    <property type="entry name" value="MORN"/>
    <property type="match status" value="8"/>
</dbReference>